<dbReference type="CDD" id="cd06170">
    <property type="entry name" value="LuxR_C_like"/>
    <property type="match status" value="1"/>
</dbReference>
<protein>
    <submittedName>
        <fullName evidence="5">DNA-binding response regulator</fullName>
    </submittedName>
</protein>
<dbReference type="Pfam" id="PF00196">
    <property type="entry name" value="GerE"/>
    <property type="match status" value="1"/>
</dbReference>
<comment type="caution">
    <text evidence="5">The sequence shown here is derived from an EMBL/GenBank/DDBJ whole genome shotgun (WGS) entry which is preliminary data.</text>
</comment>
<dbReference type="SUPFAM" id="SSF52172">
    <property type="entry name" value="CheY-like"/>
    <property type="match status" value="1"/>
</dbReference>
<dbReference type="AlphaFoldDB" id="A0A3N5CRD6"/>
<dbReference type="PANTHER" id="PTHR43214:SF43">
    <property type="entry name" value="TWO-COMPONENT RESPONSE REGULATOR"/>
    <property type="match status" value="1"/>
</dbReference>
<feature type="domain" description="HTH luxR-type" evidence="3">
    <location>
        <begin position="166"/>
        <end position="232"/>
    </location>
</feature>
<evidence type="ECO:0000256" key="2">
    <source>
        <dbReference type="PROSITE-ProRule" id="PRU00169"/>
    </source>
</evidence>
<dbReference type="InterPro" id="IPR000792">
    <property type="entry name" value="Tscrpt_reg_LuxR_C"/>
</dbReference>
<dbReference type="PROSITE" id="PS50110">
    <property type="entry name" value="RESPONSE_REGULATORY"/>
    <property type="match status" value="1"/>
</dbReference>
<organism evidence="5 6">
    <name type="scientific">Aurantiacibacter spongiae</name>
    <dbReference type="NCBI Taxonomy" id="2488860"/>
    <lineage>
        <taxon>Bacteria</taxon>
        <taxon>Pseudomonadati</taxon>
        <taxon>Pseudomonadota</taxon>
        <taxon>Alphaproteobacteria</taxon>
        <taxon>Sphingomonadales</taxon>
        <taxon>Erythrobacteraceae</taxon>
        <taxon>Aurantiacibacter</taxon>
    </lineage>
</organism>
<dbReference type="Gene3D" id="3.40.50.2300">
    <property type="match status" value="1"/>
</dbReference>
<keyword evidence="1 5" id="KW-0238">DNA-binding</keyword>
<dbReference type="Proteomes" id="UP000275232">
    <property type="component" value="Unassembled WGS sequence"/>
</dbReference>
<dbReference type="EMBL" id="RPFZ01000001">
    <property type="protein sequence ID" value="RPF71177.1"/>
    <property type="molecule type" value="Genomic_DNA"/>
</dbReference>
<dbReference type="InterPro" id="IPR001789">
    <property type="entry name" value="Sig_transdc_resp-reg_receiver"/>
</dbReference>
<gene>
    <name evidence="5" type="ORF">EG799_05785</name>
</gene>
<evidence type="ECO:0000256" key="1">
    <source>
        <dbReference type="ARBA" id="ARBA00023125"/>
    </source>
</evidence>
<dbReference type="InterPro" id="IPR016032">
    <property type="entry name" value="Sig_transdc_resp-reg_C-effctor"/>
</dbReference>
<reference evidence="5 6" key="1">
    <citation type="submission" date="2018-11" db="EMBL/GenBank/DDBJ databases">
        <title>Erythrobacter spongiae sp. nov., isolated from a marine sponge.</title>
        <authorList>
            <person name="Zhuang L."/>
            <person name="Luo L."/>
        </authorList>
    </citation>
    <scope>NUCLEOTIDE SEQUENCE [LARGE SCALE GENOMIC DNA]</scope>
    <source>
        <strain evidence="5 6">HN-E23</strain>
    </source>
</reference>
<dbReference type="SUPFAM" id="SSF46894">
    <property type="entry name" value="C-terminal effector domain of the bipartite response regulators"/>
    <property type="match status" value="1"/>
</dbReference>
<evidence type="ECO:0000313" key="5">
    <source>
        <dbReference type="EMBL" id="RPF71177.1"/>
    </source>
</evidence>
<keyword evidence="6" id="KW-1185">Reference proteome</keyword>
<dbReference type="GO" id="GO:0006355">
    <property type="term" value="P:regulation of DNA-templated transcription"/>
    <property type="evidence" value="ECO:0007669"/>
    <property type="project" value="InterPro"/>
</dbReference>
<dbReference type="RefSeq" id="WP_123879372.1">
    <property type="nucleotide sequence ID" value="NZ_RPFZ01000001.1"/>
</dbReference>
<dbReference type="InterPro" id="IPR039420">
    <property type="entry name" value="WalR-like"/>
</dbReference>
<dbReference type="GO" id="GO:0003677">
    <property type="term" value="F:DNA binding"/>
    <property type="evidence" value="ECO:0007669"/>
    <property type="project" value="UniProtKB-KW"/>
</dbReference>
<dbReference type="GO" id="GO:0000160">
    <property type="term" value="P:phosphorelay signal transduction system"/>
    <property type="evidence" value="ECO:0007669"/>
    <property type="project" value="InterPro"/>
</dbReference>
<feature type="domain" description="Response regulatory" evidence="4">
    <location>
        <begin position="19"/>
        <end position="135"/>
    </location>
</feature>
<name>A0A3N5CRD6_9SPHN</name>
<sequence length="232" mass="24353">MRVAGAQRSMAAPTMREASVLLVDPHPVTRHAILAALEATQGLSLSSCGASLDAHDVLDPPDIVVLRLPDRNANGSQTSELARARELFPDAVHVAIVDFGEQHDIVGTLLNAGAGAIFDDRSALSELGAVLRLAAAGYAVLPADTFDAIMAMLASDGSENAANGDVRSGFGELTARQCEVLDLLVKGHSNKTIAQMLSISESTVKVHVRAIMAESGLRNRTQIAAHYLAAVR</sequence>
<proteinExistence type="predicted"/>
<evidence type="ECO:0000259" key="3">
    <source>
        <dbReference type="PROSITE" id="PS50043"/>
    </source>
</evidence>
<dbReference type="PRINTS" id="PR00038">
    <property type="entry name" value="HTHLUXR"/>
</dbReference>
<evidence type="ECO:0000313" key="6">
    <source>
        <dbReference type="Proteomes" id="UP000275232"/>
    </source>
</evidence>
<dbReference type="PANTHER" id="PTHR43214">
    <property type="entry name" value="TWO-COMPONENT RESPONSE REGULATOR"/>
    <property type="match status" value="1"/>
</dbReference>
<dbReference type="InterPro" id="IPR011006">
    <property type="entry name" value="CheY-like_superfamily"/>
</dbReference>
<dbReference type="SMART" id="SM00421">
    <property type="entry name" value="HTH_LUXR"/>
    <property type="match status" value="1"/>
</dbReference>
<evidence type="ECO:0000259" key="4">
    <source>
        <dbReference type="PROSITE" id="PS50110"/>
    </source>
</evidence>
<dbReference type="PROSITE" id="PS50043">
    <property type="entry name" value="HTH_LUXR_2"/>
    <property type="match status" value="1"/>
</dbReference>
<comment type="caution">
    <text evidence="2">Lacks conserved residue(s) required for the propagation of feature annotation.</text>
</comment>
<accession>A0A3N5CRD6</accession>